<dbReference type="PROSITE" id="PS50035">
    <property type="entry name" value="PLD"/>
    <property type="match status" value="2"/>
</dbReference>
<evidence type="ECO:0000256" key="5">
    <source>
        <dbReference type="ARBA" id="ARBA00023136"/>
    </source>
</evidence>
<sequence length="490" mass="53709">MNHFLNLSWALVLFVAHFLVALRALTRPNRTPASRIAWLSVIMLVPLAGMIGYLLLGETSIGQARIQRMRRAEERLSKPGGAPCAPQDMAPGAASLFDFCRSITGFEVAGGNRITVLGDASAPADDPRRDSLAAIDALIADIGQAHAHVHIAVYIWLDDDVGRKIADAVTAAAQRGVQCRVMVDSFGSREFVGSGTWKAMAAAGARLHATLSDISRMRHMAFSRVDLRDHRKIAVIDNRIAFCGSQNFASPEFRVKARFAPWIDMLLRCEGPIVRQAQYLFLSGWIPETGETGLDTLPARVPGDPAPGTSVAQTFETGPTARFNAMSDMFVACIYAARSELVITTPYFVPDESILRAICAAPRRGVKTTIIFPARNDSWLVGNACGSTYLDLLHSGVEVHEYPLGLLHTKSMTIDGELALVGSANMDRRSLELNYENSLLIADREVTAQIRERQRRYLSVSHPVTLDAARTCPFHRRLIQNFIGMMAPVL</sequence>
<accession>A0A7G9RMA9</accession>
<dbReference type="SMART" id="SM00155">
    <property type="entry name" value="PLDc"/>
    <property type="match status" value="2"/>
</dbReference>
<feature type="domain" description="PLD phosphodiesterase" evidence="7">
    <location>
        <begin position="403"/>
        <end position="430"/>
    </location>
</feature>
<dbReference type="Gene3D" id="3.30.870.10">
    <property type="entry name" value="Endonuclease Chain A"/>
    <property type="match status" value="2"/>
</dbReference>
<dbReference type="GO" id="GO:0030572">
    <property type="term" value="F:phosphatidyltransferase activity"/>
    <property type="evidence" value="ECO:0007669"/>
    <property type="project" value="UniProtKB-ARBA"/>
</dbReference>
<dbReference type="RefSeq" id="WP_187597000.1">
    <property type="nucleotide sequence ID" value="NZ_CP060714.1"/>
</dbReference>
<keyword evidence="4 6" id="KW-1133">Transmembrane helix</keyword>
<dbReference type="Pfam" id="PF13396">
    <property type="entry name" value="PLDc_N"/>
    <property type="match status" value="1"/>
</dbReference>
<dbReference type="Pfam" id="PF13091">
    <property type="entry name" value="PLDc_2"/>
    <property type="match status" value="2"/>
</dbReference>
<evidence type="ECO:0000256" key="3">
    <source>
        <dbReference type="ARBA" id="ARBA00022692"/>
    </source>
</evidence>
<dbReference type="CDD" id="cd09158">
    <property type="entry name" value="PLDc_EcCLS_like_2"/>
    <property type="match status" value="1"/>
</dbReference>
<dbReference type="EMBL" id="CP060714">
    <property type="protein sequence ID" value="QNN56734.1"/>
    <property type="molecule type" value="Genomic_DNA"/>
</dbReference>
<evidence type="ECO:0000259" key="7">
    <source>
        <dbReference type="PROSITE" id="PS50035"/>
    </source>
</evidence>
<name>A0A7G9RMA9_9BURK</name>
<keyword evidence="5 6" id="KW-0472">Membrane</keyword>
<feature type="transmembrane region" description="Helical" evidence="6">
    <location>
        <begin position="37"/>
        <end position="56"/>
    </location>
</feature>
<feature type="domain" description="PLD phosphodiesterase" evidence="7">
    <location>
        <begin position="225"/>
        <end position="252"/>
    </location>
</feature>
<feature type="transmembrane region" description="Helical" evidence="6">
    <location>
        <begin position="6"/>
        <end position="25"/>
    </location>
</feature>
<gene>
    <name evidence="8" type="ORF">H9K76_19815</name>
</gene>
<dbReference type="InterPro" id="IPR027379">
    <property type="entry name" value="CLS_N"/>
</dbReference>
<evidence type="ECO:0000256" key="4">
    <source>
        <dbReference type="ARBA" id="ARBA00022989"/>
    </source>
</evidence>
<evidence type="ECO:0000256" key="6">
    <source>
        <dbReference type="SAM" id="Phobius"/>
    </source>
</evidence>
<organism evidence="8 9">
    <name type="scientific">Diaphorobacter ruginosibacter</name>
    <dbReference type="NCBI Taxonomy" id="1715720"/>
    <lineage>
        <taxon>Bacteria</taxon>
        <taxon>Pseudomonadati</taxon>
        <taxon>Pseudomonadota</taxon>
        <taxon>Betaproteobacteria</taxon>
        <taxon>Burkholderiales</taxon>
        <taxon>Comamonadaceae</taxon>
        <taxon>Diaphorobacter</taxon>
    </lineage>
</organism>
<dbReference type="InterPro" id="IPR001736">
    <property type="entry name" value="PLipase_D/transphosphatidylase"/>
</dbReference>
<evidence type="ECO:0000313" key="9">
    <source>
        <dbReference type="Proteomes" id="UP000515811"/>
    </source>
</evidence>
<keyword evidence="9" id="KW-1185">Reference proteome</keyword>
<proteinExistence type="predicted"/>
<dbReference type="InterPro" id="IPR025202">
    <property type="entry name" value="PLD-like_dom"/>
</dbReference>
<evidence type="ECO:0000256" key="1">
    <source>
        <dbReference type="ARBA" id="ARBA00004651"/>
    </source>
</evidence>
<reference evidence="8 9" key="1">
    <citation type="submission" date="2020-08" db="EMBL/GenBank/DDBJ databases">
        <title>Genome sequence of Diaphorobacter ruginosibacter DSM 27467T.</title>
        <authorList>
            <person name="Hyun D.-W."/>
            <person name="Bae J.-W."/>
        </authorList>
    </citation>
    <scope>NUCLEOTIDE SEQUENCE [LARGE SCALE GENOMIC DNA]</scope>
    <source>
        <strain evidence="8 9">DSM 27467</strain>
    </source>
</reference>
<dbReference type="AlphaFoldDB" id="A0A7G9RMA9"/>
<dbReference type="Proteomes" id="UP000515811">
    <property type="component" value="Chromosome"/>
</dbReference>
<protein>
    <submittedName>
        <fullName evidence="8">PLDc N-terminal domain-containing protein</fullName>
    </submittedName>
</protein>
<comment type="subcellular location">
    <subcellularLocation>
        <location evidence="1">Cell membrane</location>
        <topology evidence="1">Multi-pass membrane protein</topology>
    </subcellularLocation>
</comment>
<dbReference type="KEGG" id="drg:H9K76_19815"/>
<evidence type="ECO:0000256" key="2">
    <source>
        <dbReference type="ARBA" id="ARBA00022475"/>
    </source>
</evidence>
<keyword evidence="2" id="KW-1003">Cell membrane</keyword>
<evidence type="ECO:0000313" key="8">
    <source>
        <dbReference type="EMBL" id="QNN56734.1"/>
    </source>
</evidence>
<dbReference type="GO" id="GO:0032049">
    <property type="term" value="P:cardiolipin biosynthetic process"/>
    <property type="evidence" value="ECO:0007669"/>
    <property type="project" value="UniProtKB-ARBA"/>
</dbReference>
<keyword evidence="3 6" id="KW-0812">Transmembrane</keyword>
<dbReference type="GO" id="GO:0005886">
    <property type="term" value="C:plasma membrane"/>
    <property type="evidence" value="ECO:0007669"/>
    <property type="project" value="UniProtKB-SubCell"/>
</dbReference>
<dbReference type="SUPFAM" id="SSF56024">
    <property type="entry name" value="Phospholipase D/nuclease"/>
    <property type="match status" value="2"/>
</dbReference>
<dbReference type="PANTHER" id="PTHR21248">
    <property type="entry name" value="CARDIOLIPIN SYNTHASE"/>
    <property type="match status" value="1"/>
</dbReference>
<dbReference type="PANTHER" id="PTHR21248:SF22">
    <property type="entry name" value="PHOSPHOLIPASE D"/>
    <property type="match status" value="1"/>
</dbReference>